<accession>A0A0D8BIM7</accession>
<dbReference type="Pfam" id="PF00440">
    <property type="entry name" value="TetR_N"/>
    <property type="match status" value="1"/>
</dbReference>
<evidence type="ECO:0000256" key="1">
    <source>
        <dbReference type="ARBA" id="ARBA00023015"/>
    </source>
</evidence>
<dbReference type="InterPro" id="IPR009057">
    <property type="entry name" value="Homeodomain-like_sf"/>
</dbReference>
<evidence type="ECO:0000313" key="7">
    <source>
        <dbReference type="Proteomes" id="UP000032545"/>
    </source>
</evidence>
<organism evidence="6 7">
    <name type="scientific">Frankia torreyi</name>
    <dbReference type="NCBI Taxonomy" id="1856"/>
    <lineage>
        <taxon>Bacteria</taxon>
        <taxon>Bacillati</taxon>
        <taxon>Actinomycetota</taxon>
        <taxon>Actinomycetes</taxon>
        <taxon>Frankiales</taxon>
        <taxon>Frankiaceae</taxon>
        <taxon>Frankia</taxon>
    </lineage>
</organism>
<proteinExistence type="predicted"/>
<dbReference type="GO" id="GO:0000976">
    <property type="term" value="F:transcription cis-regulatory region binding"/>
    <property type="evidence" value="ECO:0007669"/>
    <property type="project" value="TreeGrafter"/>
</dbReference>
<dbReference type="OrthoDB" id="9795011at2"/>
<dbReference type="PANTHER" id="PTHR30055">
    <property type="entry name" value="HTH-TYPE TRANSCRIPTIONAL REGULATOR RUTR"/>
    <property type="match status" value="1"/>
</dbReference>
<reference evidence="7" key="1">
    <citation type="submission" date="2015-02" db="EMBL/GenBank/DDBJ databases">
        <title>Draft Genome of Frankia sp. CpI1-S.</title>
        <authorList>
            <person name="Oshone R.T."/>
            <person name="Ngom M."/>
            <person name="Ghodhbane-Gtari F."/>
            <person name="Gtari M."/>
            <person name="Morris K."/>
            <person name="Thomas K."/>
            <person name="Sen A."/>
            <person name="Tisa L.S."/>
        </authorList>
    </citation>
    <scope>NUCLEOTIDE SEQUENCE [LARGE SCALE GENOMIC DNA]</scope>
    <source>
        <strain evidence="7">CpI1-S</strain>
    </source>
</reference>
<sequence length="203" mass="21923">MALPDSAGPPQAERHLRADARRNYERLLTAAAAVFREQGVDAALDEVARQAGVGNATMYRHFPTRQDLIVAVYSDEVDALCARGESLLSDQRADDALFMWLHDLVRFVGDKRELALALGADVDSASRSGLFNRWHSAMYRTVTALVVQEQQRGTLRDDVDGWDLLVLVNGIALGGVGPERVGALLDLVRRGAAPGPATGTTGT</sequence>
<dbReference type="Pfam" id="PF21597">
    <property type="entry name" value="TetR_C_43"/>
    <property type="match status" value="1"/>
</dbReference>
<dbReference type="InterPro" id="IPR049445">
    <property type="entry name" value="TetR_SbtR-like_C"/>
</dbReference>
<keyword evidence="2 4" id="KW-0238">DNA-binding</keyword>
<gene>
    <name evidence="6" type="ORF">FF36_02445</name>
</gene>
<dbReference type="InterPro" id="IPR050109">
    <property type="entry name" value="HTH-type_TetR-like_transc_reg"/>
</dbReference>
<dbReference type="PATRIC" id="fig|1502723.3.peg.1518"/>
<feature type="domain" description="HTH tetR-type" evidence="5">
    <location>
        <begin position="21"/>
        <end position="80"/>
    </location>
</feature>
<keyword evidence="1" id="KW-0805">Transcription regulation</keyword>
<evidence type="ECO:0000313" key="6">
    <source>
        <dbReference type="EMBL" id="KJE23242.1"/>
    </source>
</evidence>
<dbReference type="Proteomes" id="UP000032545">
    <property type="component" value="Unassembled WGS sequence"/>
</dbReference>
<evidence type="ECO:0000256" key="4">
    <source>
        <dbReference type="PROSITE-ProRule" id="PRU00335"/>
    </source>
</evidence>
<dbReference type="InterPro" id="IPR036271">
    <property type="entry name" value="Tet_transcr_reg_TetR-rel_C_sf"/>
</dbReference>
<dbReference type="SUPFAM" id="SSF48498">
    <property type="entry name" value="Tetracyclin repressor-like, C-terminal domain"/>
    <property type="match status" value="1"/>
</dbReference>
<dbReference type="Gene3D" id="1.10.357.10">
    <property type="entry name" value="Tetracycline Repressor, domain 2"/>
    <property type="match status" value="1"/>
</dbReference>
<dbReference type="PROSITE" id="PS50977">
    <property type="entry name" value="HTH_TETR_2"/>
    <property type="match status" value="1"/>
</dbReference>
<dbReference type="PRINTS" id="PR00455">
    <property type="entry name" value="HTHTETR"/>
</dbReference>
<dbReference type="GO" id="GO:0003700">
    <property type="term" value="F:DNA-binding transcription factor activity"/>
    <property type="evidence" value="ECO:0007669"/>
    <property type="project" value="TreeGrafter"/>
</dbReference>
<dbReference type="SUPFAM" id="SSF46689">
    <property type="entry name" value="Homeodomain-like"/>
    <property type="match status" value="1"/>
</dbReference>
<keyword evidence="7" id="KW-1185">Reference proteome</keyword>
<evidence type="ECO:0000259" key="5">
    <source>
        <dbReference type="PROSITE" id="PS50977"/>
    </source>
</evidence>
<dbReference type="AlphaFoldDB" id="A0A0D8BIM7"/>
<comment type="caution">
    <text evidence="6">The sequence shown here is derived from an EMBL/GenBank/DDBJ whole genome shotgun (WGS) entry which is preliminary data.</text>
</comment>
<dbReference type="RefSeq" id="WP_044885099.1">
    <property type="nucleotide sequence ID" value="NZ_JYFN01000015.1"/>
</dbReference>
<evidence type="ECO:0000256" key="2">
    <source>
        <dbReference type="ARBA" id="ARBA00023125"/>
    </source>
</evidence>
<reference evidence="6 7" key="2">
    <citation type="journal article" date="2016" name="Genome Announc.">
        <title>Permanent Draft Genome Sequences for Two Variants of Frankia sp. Strain CpI1, the First Frankia Strain Isolated from Root Nodules of Comptonia peregrina.</title>
        <authorList>
            <person name="Oshone R."/>
            <person name="Hurst S.G.IV."/>
            <person name="Abebe-Akele F."/>
            <person name="Simpson S."/>
            <person name="Morris K."/>
            <person name="Thomas W.K."/>
            <person name="Tisa L.S."/>
        </authorList>
    </citation>
    <scope>NUCLEOTIDE SEQUENCE [LARGE SCALE GENOMIC DNA]</scope>
    <source>
        <strain evidence="7">CpI1-S</strain>
    </source>
</reference>
<keyword evidence="3" id="KW-0804">Transcription</keyword>
<dbReference type="PANTHER" id="PTHR30055:SF234">
    <property type="entry name" value="HTH-TYPE TRANSCRIPTIONAL REGULATOR BETI"/>
    <property type="match status" value="1"/>
</dbReference>
<dbReference type="InterPro" id="IPR001647">
    <property type="entry name" value="HTH_TetR"/>
</dbReference>
<dbReference type="EMBL" id="JYFN01000015">
    <property type="protein sequence ID" value="KJE23242.1"/>
    <property type="molecule type" value="Genomic_DNA"/>
</dbReference>
<feature type="DNA-binding region" description="H-T-H motif" evidence="4">
    <location>
        <begin position="43"/>
        <end position="62"/>
    </location>
</feature>
<protein>
    <submittedName>
        <fullName evidence="6">Transcriptional regulator, TetR family</fullName>
    </submittedName>
</protein>
<evidence type="ECO:0000256" key="3">
    <source>
        <dbReference type="ARBA" id="ARBA00023163"/>
    </source>
</evidence>
<name>A0A0D8BIM7_9ACTN</name>